<dbReference type="SUPFAM" id="SSF52540">
    <property type="entry name" value="P-loop containing nucleoside triphosphate hydrolases"/>
    <property type="match status" value="1"/>
</dbReference>
<evidence type="ECO:0000256" key="3">
    <source>
        <dbReference type="ARBA" id="ARBA00022741"/>
    </source>
</evidence>
<dbReference type="InterPro" id="IPR013126">
    <property type="entry name" value="Hsp_70_fam"/>
</dbReference>
<dbReference type="Pfam" id="PF00012">
    <property type="entry name" value="HSP70"/>
    <property type="match status" value="2"/>
</dbReference>
<evidence type="ECO:0000256" key="2">
    <source>
        <dbReference type="ARBA" id="ARBA00022553"/>
    </source>
</evidence>
<keyword evidence="2" id="KW-0597">Phosphoprotein</keyword>
<protein>
    <recommendedName>
        <fullName evidence="7">Novel STAND NTPase 1 domain-containing protein</fullName>
    </recommendedName>
</protein>
<dbReference type="GO" id="GO:0140662">
    <property type="term" value="F:ATP-dependent protein folding chaperone"/>
    <property type="evidence" value="ECO:0007669"/>
    <property type="project" value="InterPro"/>
</dbReference>
<dbReference type="EMBL" id="NQWI01000001">
    <property type="protein sequence ID" value="PDW05071.1"/>
    <property type="molecule type" value="Genomic_DNA"/>
</dbReference>
<proteinExistence type="inferred from homology"/>
<evidence type="ECO:0000256" key="6">
    <source>
        <dbReference type="ARBA" id="ARBA00023186"/>
    </source>
</evidence>
<evidence type="ECO:0000313" key="8">
    <source>
        <dbReference type="EMBL" id="PDW05071.1"/>
    </source>
</evidence>
<keyword evidence="4" id="KW-0067">ATP-binding</keyword>
<dbReference type="PRINTS" id="PR00301">
    <property type="entry name" value="HEATSHOCK70"/>
</dbReference>
<dbReference type="Pfam" id="PF20703">
    <property type="entry name" value="nSTAND1"/>
    <property type="match status" value="1"/>
</dbReference>
<gene>
    <name evidence="8" type="ORF">CJ255_00320</name>
</gene>
<dbReference type="AlphaFoldDB" id="A0A2A6RQ68"/>
<keyword evidence="9" id="KW-1185">Reference proteome</keyword>
<keyword evidence="3" id="KW-0547">Nucleotide-binding</keyword>
<evidence type="ECO:0000313" key="9">
    <source>
        <dbReference type="Proteomes" id="UP000220527"/>
    </source>
</evidence>
<evidence type="ECO:0000256" key="5">
    <source>
        <dbReference type="ARBA" id="ARBA00023016"/>
    </source>
</evidence>
<dbReference type="SUPFAM" id="SSF53067">
    <property type="entry name" value="Actin-like ATPase domain"/>
    <property type="match status" value="1"/>
</dbReference>
<dbReference type="InterPro" id="IPR027417">
    <property type="entry name" value="P-loop_NTPase"/>
</dbReference>
<dbReference type="Pfam" id="PF13289">
    <property type="entry name" value="SIR2_2"/>
    <property type="match status" value="1"/>
</dbReference>
<dbReference type="Proteomes" id="UP000220527">
    <property type="component" value="Unassembled WGS sequence"/>
</dbReference>
<dbReference type="PANTHER" id="PTHR45639:SF34">
    <property type="entry name" value="CHAPERONE PROTEIN DNAK"/>
    <property type="match status" value="1"/>
</dbReference>
<feature type="domain" description="Novel STAND NTPase 1" evidence="7">
    <location>
        <begin position="270"/>
        <end position="646"/>
    </location>
</feature>
<dbReference type="Gene3D" id="3.30.420.40">
    <property type="match status" value="1"/>
</dbReference>
<keyword evidence="6" id="KW-0143">Chaperone</keyword>
<dbReference type="PANTHER" id="PTHR45639">
    <property type="entry name" value="HSC70CB, ISOFORM G-RELATED"/>
    <property type="match status" value="1"/>
</dbReference>
<sequence>MNNSVTRDLLERLAQGQGALFIAESYTSGASSEQALAAELAGYCNYDRPEQELSRVADYFEIMSGRQSLIQRTIDWVDRVRREPTLHHKLLTALPFGVIITTSFDTRLEEAFRRADKPLAKVIRDSDVSFGDGKQVTLIKVCGCVEQPETLVLTERDHRTFQRRHPLIANQLKVIYASKTLIFLNYDLQRDYLREFHEETIAGIRPLHRTAYAVTPQSDEFTRRYWAKDNIVVIAQGAEAFLQNAVTALPKTLPAIAPRRAIVIPNLATPYKYLDYFETADEGLFFGRGEEVLRLSRRILASRQSVLFGGSGFGKTSLIKAGLMPEIARLGYLPIYSRCLDNPIVALERAIDDAVRACTGCGVDSEDQSASRLLSIVARAQQVVGQQLVLFVDQLEEIFRLSFEQQQNFVIQIARVITNDHVGLRVVFALRDDFFPELESWQGQLPAIYHHFFRLGRLTESAATESIVGPLGFCDVKFEDKLVELLIEDLRAEGSIEPAQLQIVCSRLYEHFAAEQIITVEHYAQLGRAQAIFRAYFEDVIGRLTASRRVLANRLLQELVSTSRTKLLRTAAELASGLDINLKQIEPLLVELENSRLIRRLQTDDDYKYEIIHDHIVQQVWETFTDDEVQIKQVREMLRYEAIAWLRYRTPLNQNKLADIYRYWMHIQFEERELELIFRSSLTFGKLKLWHEVTAARLSQLKDMYVRLLGDDNRDVTCAAAVLLHAQAEDAAWLSEVLIKVRDVHQHEVRKTLRQFQQGRSVEAFTDEIDNSNRRKRRDWRGTNIIGIDFGTGSSAVAVIESGDPIIIPNQEGSKFTPSVVAFTHRGEIVVGTPALLQAPVNPERTVFSIKRQLGTTWSLSIDGKIYGAVEIAAIIINYLKAQAEAYLQQPVTQTVIAAPAYFSVV</sequence>
<evidence type="ECO:0000256" key="4">
    <source>
        <dbReference type="ARBA" id="ARBA00022840"/>
    </source>
</evidence>
<dbReference type="GO" id="GO:0030968">
    <property type="term" value="P:endoplasmic reticulum unfolded protein response"/>
    <property type="evidence" value="ECO:0007669"/>
    <property type="project" value="TreeGrafter"/>
</dbReference>
<name>A0A2A6RQ68_9CHLR</name>
<comment type="similarity">
    <text evidence="1">Belongs to the heat shock protein 70 family.</text>
</comment>
<reference evidence="9" key="1">
    <citation type="submission" date="2017-08" db="EMBL/GenBank/DDBJ databases">
        <authorList>
            <person name="Grouzdev D.S."/>
            <person name="Gaisin V.A."/>
            <person name="Rysina M.S."/>
            <person name="Gorlenko V.M."/>
        </authorList>
    </citation>
    <scope>NUCLEOTIDE SEQUENCE [LARGE SCALE GENOMIC DNA]</scope>
    <source>
        <strain evidence="9">Kir15-3F</strain>
    </source>
</reference>
<dbReference type="InterPro" id="IPR049052">
    <property type="entry name" value="nSTAND1"/>
</dbReference>
<dbReference type="FunFam" id="3.30.420.40:FF:000071">
    <property type="entry name" value="Molecular chaperone DnaK"/>
    <property type="match status" value="1"/>
</dbReference>
<dbReference type="GO" id="GO:0005524">
    <property type="term" value="F:ATP binding"/>
    <property type="evidence" value="ECO:0007669"/>
    <property type="project" value="UniProtKB-KW"/>
</dbReference>
<organism evidence="8 9">
    <name type="scientific">Candidatus Viridilinea mediisalina</name>
    <dbReference type="NCBI Taxonomy" id="2024553"/>
    <lineage>
        <taxon>Bacteria</taxon>
        <taxon>Bacillati</taxon>
        <taxon>Chloroflexota</taxon>
        <taxon>Chloroflexia</taxon>
        <taxon>Chloroflexales</taxon>
        <taxon>Chloroflexineae</taxon>
        <taxon>Oscillochloridaceae</taxon>
        <taxon>Candidatus Viridilinea</taxon>
    </lineage>
</organism>
<dbReference type="InterPro" id="IPR043129">
    <property type="entry name" value="ATPase_NBD"/>
</dbReference>
<accession>A0A2A6RQ68</accession>
<dbReference type="OrthoDB" id="160691at2"/>
<evidence type="ECO:0000259" key="7">
    <source>
        <dbReference type="Pfam" id="PF20703"/>
    </source>
</evidence>
<evidence type="ECO:0000256" key="1">
    <source>
        <dbReference type="ARBA" id="ARBA00007381"/>
    </source>
</evidence>
<comment type="caution">
    <text evidence="8">The sequence shown here is derived from an EMBL/GenBank/DDBJ whole genome shotgun (WGS) entry which is preliminary data.</text>
</comment>
<keyword evidence="5" id="KW-0346">Stress response</keyword>